<proteinExistence type="inferred from homology"/>
<dbReference type="Proteomes" id="UP000076798">
    <property type="component" value="Unassembled WGS sequence"/>
</dbReference>
<keyword evidence="7 9" id="KW-0408">Iron</keyword>
<evidence type="ECO:0000256" key="2">
    <source>
        <dbReference type="ARBA" id="ARBA00005179"/>
    </source>
</evidence>
<dbReference type="PANTHER" id="PTHR46300:SF7">
    <property type="entry name" value="P450, PUTATIVE (EUROFUNG)-RELATED"/>
    <property type="match status" value="1"/>
</dbReference>
<accession>A0A166GSL8</accession>
<feature type="binding site" description="axial binding residue" evidence="9">
    <location>
        <position position="458"/>
    </location>
    <ligand>
        <name>heme</name>
        <dbReference type="ChEBI" id="CHEBI:30413"/>
    </ligand>
    <ligandPart>
        <name>Fe</name>
        <dbReference type="ChEBI" id="CHEBI:18248"/>
    </ligandPart>
</feature>
<dbReference type="STRING" id="1314776.A0A166GSL8"/>
<organism evidence="11 12">
    <name type="scientific">Sistotremastrum suecicum HHB10207 ss-3</name>
    <dbReference type="NCBI Taxonomy" id="1314776"/>
    <lineage>
        <taxon>Eukaryota</taxon>
        <taxon>Fungi</taxon>
        <taxon>Dikarya</taxon>
        <taxon>Basidiomycota</taxon>
        <taxon>Agaricomycotina</taxon>
        <taxon>Agaricomycetes</taxon>
        <taxon>Sistotremastrales</taxon>
        <taxon>Sistotremastraceae</taxon>
        <taxon>Sistotremastrum</taxon>
    </lineage>
</organism>
<evidence type="ECO:0000256" key="1">
    <source>
        <dbReference type="ARBA" id="ARBA00001971"/>
    </source>
</evidence>
<dbReference type="Gene3D" id="1.10.630.10">
    <property type="entry name" value="Cytochrome P450"/>
    <property type="match status" value="1"/>
</dbReference>
<dbReference type="InterPro" id="IPR017972">
    <property type="entry name" value="Cyt_P450_CS"/>
</dbReference>
<evidence type="ECO:0000256" key="10">
    <source>
        <dbReference type="RuleBase" id="RU000461"/>
    </source>
</evidence>
<dbReference type="AlphaFoldDB" id="A0A166GSL8"/>
<keyword evidence="6 10" id="KW-0560">Oxidoreductase</keyword>
<dbReference type="InterPro" id="IPR050364">
    <property type="entry name" value="Cytochrome_P450_fung"/>
</dbReference>
<evidence type="ECO:0000313" key="11">
    <source>
        <dbReference type="EMBL" id="KZT41971.1"/>
    </source>
</evidence>
<dbReference type="GO" id="GO:0020037">
    <property type="term" value="F:heme binding"/>
    <property type="evidence" value="ECO:0007669"/>
    <property type="project" value="InterPro"/>
</dbReference>
<sequence>MSLLDSVPLTPLVLLGFFLVYKIIQTLKVDPRPLPPGPKPVPLLGNALDLPKTQEWLTYARWGKQYGDVVHVSALGQPIFILNSREAAVDLLEKKSSIYSDRPYLAMGGDLVGWSNTLVLTPYNARFRNMRKYLHRLIGARNSNQFWALEEQETKRFLRKILDDSHSGRNETETGTVAERIRWTAGAIILLMSHGYTLAAHDDPFVKLADIATEQFSASTEPGAWLVDLMPSLKHIPTWFPLAGFRRTALKWRATLEEMAEKPYAMVKAQMAAGTAPPSFTRELLEDKGSSITAEENHTIKWAAASLYSGGADTTVSAIYTLFLAMTLNPRVQKCAQAELDSVLCGERLPSFQDRLDGKLPYVEALVKEILRWAPVTPTGVPHRLTEEDEYRGWRVPKGTIVISNIWGMTRDESIYPNANEFRPERFLTKAQGGDCETEADIQPDPRGIAFGFGRRVCPGQNLADLSLWISTAMTLSVYNIAPVSGAEPQFEYTNGTISHPKPFKCSIKPRSTRAEQLILAVGEDPAVAYLPSHKPVDIVSSDKGQESD</sequence>
<evidence type="ECO:0000313" key="12">
    <source>
        <dbReference type="Proteomes" id="UP000076798"/>
    </source>
</evidence>
<dbReference type="InterPro" id="IPR002401">
    <property type="entry name" value="Cyt_P450_E_grp-I"/>
</dbReference>
<dbReference type="InterPro" id="IPR036396">
    <property type="entry name" value="Cyt_P450_sf"/>
</dbReference>
<dbReference type="SUPFAM" id="SSF48264">
    <property type="entry name" value="Cytochrome P450"/>
    <property type="match status" value="1"/>
</dbReference>
<keyword evidence="12" id="KW-1185">Reference proteome</keyword>
<evidence type="ECO:0000256" key="4">
    <source>
        <dbReference type="ARBA" id="ARBA00022617"/>
    </source>
</evidence>
<dbReference type="Pfam" id="PF00067">
    <property type="entry name" value="p450"/>
    <property type="match status" value="1"/>
</dbReference>
<evidence type="ECO:0000256" key="8">
    <source>
        <dbReference type="ARBA" id="ARBA00023033"/>
    </source>
</evidence>
<name>A0A166GSL8_9AGAM</name>
<protein>
    <submittedName>
        <fullName evidence="11">Cytochrome P450</fullName>
    </submittedName>
</protein>
<dbReference type="OrthoDB" id="2789670at2759"/>
<dbReference type="CDD" id="cd11065">
    <property type="entry name" value="CYP64-like"/>
    <property type="match status" value="1"/>
</dbReference>
<dbReference type="PRINTS" id="PR00463">
    <property type="entry name" value="EP450I"/>
</dbReference>
<comment type="pathway">
    <text evidence="2">Secondary metabolite biosynthesis.</text>
</comment>
<dbReference type="EMBL" id="KV428017">
    <property type="protein sequence ID" value="KZT41971.1"/>
    <property type="molecule type" value="Genomic_DNA"/>
</dbReference>
<dbReference type="PROSITE" id="PS00086">
    <property type="entry name" value="CYTOCHROME_P450"/>
    <property type="match status" value="1"/>
</dbReference>
<evidence type="ECO:0000256" key="7">
    <source>
        <dbReference type="ARBA" id="ARBA00023004"/>
    </source>
</evidence>
<evidence type="ECO:0000256" key="9">
    <source>
        <dbReference type="PIRSR" id="PIRSR602401-1"/>
    </source>
</evidence>
<comment type="cofactor">
    <cofactor evidence="1 9">
        <name>heme</name>
        <dbReference type="ChEBI" id="CHEBI:30413"/>
    </cofactor>
</comment>
<evidence type="ECO:0000256" key="5">
    <source>
        <dbReference type="ARBA" id="ARBA00022723"/>
    </source>
</evidence>
<dbReference type="InterPro" id="IPR001128">
    <property type="entry name" value="Cyt_P450"/>
</dbReference>
<comment type="similarity">
    <text evidence="3 10">Belongs to the cytochrome P450 family.</text>
</comment>
<dbReference type="GO" id="GO:0005506">
    <property type="term" value="F:iron ion binding"/>
    <property type="evidence" value="ECO:0007669"/>
    <property type="project" value="InterPro"/>
</dbReference>
<dbReference type="PRINTS" id="PR00385">
    <property type="entry name" value="P450"/>
</dbReference>
<keyword evidence="5 9" id="KW-0479">Metal-binding</keyword>
<dbReference type="PANTHER" id="PTHR46300">
    <property type="entry name" value="P450, PUTATIVE (EUROFUNG)-RELATED-RELATED"/>
    <property type="match status" value="1"/>
</dbReference>
<dbReference type="GO" id="GO:0016705">
    <property type="term" value="F:oxidoreductase activity, acting on paired donors, with incorporation or reduction of molecular oxygen"/>
    <property type="evidence" value="ECO:0007669"/>
    <property type="project" value="InterPro"/>
</dbReference>
<keyword evidence="4 9" id="KW-0349">Heme</keyword>
<dbReference type="GO" id="GO:0004497">
    <property type="term" value="F:monooxygenase activity"/>
    <property type="evidence" value="ECO:0007669"/>
    <property type="project" value="UniProtKB-KW"/>
</dbReference>
<evidence type="ECO:0000256" key="3">
    <source>
        <dbReference type="ARBA" id="ARBA00010617"/>
    </source>
</evidence>
<reference evidence="11 12" key="1">
    <citation type="journal article" date="2016" name="Mol. Biol. Evol.">
        <title>Comparative Genomics of Early-Diverging Mushroom-Forming Fungi Provides Insights into the Origins of Lignocellulose Decay Capabilities.</title>
        <authorList>
            <person name="Nagy L.G."/>
            <person name="Riley R."/>
            <person name="Tritt A."/>
            <person name="Adam C."/>
            <person name="Daum C."/>
            <person name="Floudas D."/>
            <person name="Sun H."/>
            <person name="Yadav J.S."/>
            <person name="Pangilinan J."/>
            <person name="Larsson K.H."/>
            <person name="Matsuura K."/>
            <person name="Barry K."/>
            <person name="Labutti K."/>
            <person name="Kuo R."/>
            <person name="Ohm R.A."/>
            <person name="Bhattacharya S.S."/>
            <person name="Shirouzu T."/>
            <person name="Yoshinaga Y."/>
            <person name="Martin F.M."/>
            <person name="Grigoriev I.V."/>
            <person name="Hibbett D.S."/>
        </authorList>
    </citation>
    <scope>NUCLEOTIDE SEQUENCE [LARGE SCALE GENOMIC DNA]</scope>
    <source>
        <strain evidence="11 12">HHB10207 ss-3</strain>
    </source>
</reference>
<evidence type="ECO:0000256" key="6">
    <source>
        <dbReference type="ARBA" id="ARBA00023002"/>
    </source>
</evidence>
<gene>
    <name evidence="11" type="ORF">SISSUDRAFT_1042229</name>
</gene>
<keyword evidence="8 10" id="KW-0503">Monooxygenase</keyword>